<organism evidence="1 2">
    <name type="scientific">Diphasiastrum complanatum</name>
    <name type="common">Issler's clubmoss</name>
    <name type="synonym">Lycopodium complanatum</name>
    <dbReference type="NCBI Taxonomy" id="34168"/>
    <lineage>
        <taxon>Eukaryota</taxon>
        <taxon>Viridiplantae</taxon>
        <taxon>Streptophyta</taxon>
        <taxon>Embryophyta</taxon>
        <taxon>Tracheophyta</taxon>
        <taxon>Lycopodiopsida</taxon>
        <taxon>Lycopodiales</taxon>
        <taxon>Lycopodiaceae</taxon>
        <taxon>Lycopodioideae</taxon>
        <taxon>Diphasiastrum</taxon>
    </lineage>
</organism>
<sequence>MECCDSIKASPLKFNHSIHVSKALARFYSPLGNTTQNAHHSTNNVICSLYHELTLQITYSLLEATTQQSTMSKTSHNLIPQTVNHSTNLTTCTSSHFHQNRNASQRVCQSFQNHNTLMKQSIVPKDNKNSPRPSTHTSMTIPQLSTNTQPSLSIN</sequence>
<dbReference type="EMBL" id="CM055096">
    <property type="protein sequence ID" value="KAJ7555468.1"/>
    <property type="molecule type" value="Genomic_DNA"/>
</dbReference>
<dbReference type="Proteomes" id="UP001162992">
    <property type="component" value="Chromosome 5"/>
</dbReference>
<evidence type="ECO:0000313" key="1">
    <source>
        <dbReference type="EMBL" id="KAJ7555468.1"/>
    </source>
</evidence>
<name>A0ACC2DMH9_DIPCM</name>
<proteinExistence type="predicted"/>
<keyword evidence="2" id="KW-1185">Reference proteome</keyword>
<reference evidence="2" key="1">
    <citation type="journal article" date="2024" name="Proc. Natl. Acad. Sci. U.S.A.">
        <title>Extraordinary preservation of gene collinearity over three hundred million years revealed in homosporous lycophytes.</title>
        <authorList>
            <person name="Li C."/>
            <person name="Wickell D."/>
            <person name="Kuo L.Y."/>
            <person name="Chen X."/>
            <person name="Nie B."/>
            <person name="Liao X."/>
            <person name="Peng D."/>
            <person name="Ji J."/>
            <person name="Jenkins J."/>
            <person name="Williams M."/>
            <person name="Shu S."/>
            <person name="Plott C."/>
            <person name="Barry K."/>
            <person name="Rajasekar S."/>
            <person name="Grimwood J."/>
            <person name="Han X."/>
            <person name="Sun S."/>
            <person name="Hou Z."/>
            <person name="He W."/>
            <person name="Dai G."/>
            <person name="Sun C."/>
            <person name="Schmutz J."/>
            <person name="Leebens-Mack J.H."/>
            <person name="Li F.W."/>
            <person name="Wang L."/>
        </authorList>
    </citation>
    <scope>NUCLEOTIDE SEQUENCE [LARGE SCALE GENOMIC DNA]</scope>
    <source>
        <strain evidence="2">cv. PW_Plant_1</strain>
    </source>
</reference>
<accession>A0ACC2DMH9</accession>
<evidence type="ECO:0000313" key="2">
    <source>
        <dbReference type="Proteomes" id="UP001162992"/>
    </source>
</evidence>
<gene>
    <name evidence="1" type="ORF">O6H91_05G039600</name>
</gene>
<protein>
    <submittedName>
        <fullName evidence="1">Uncharacterized protein</fullName>
    </submittedName>
</protein>
<comment type="caution">
    <text evidence="1">The sequence shown here is derived from an EMBL/GenBank/DDBJ whole genome shotgun (WGS) entry which is preliminary data.</text>
</comment>